<feature type="non-terminal residue" evidence="1">
    <location>
        <position position="69"/>
    </location>
</feature>
<sequence length="69" mass="7343">LLSISGKISCDLPWSPAFQSFDDSDEISCGLLAFMVFRQFSGEISCGLSGLSSISGEISCDLPWSSGFL</sequence>
<gene>
    <name evidence="1" type="ORF">CPELLU_LOCUS19208</name>
</gene>
<organism evidence="1 2">
    <name type="scientific">Cetraspora pellucida</name>
    <dbReference type="NCBI Taxonomy" id="1433469"/>
    <lineage>
        <taxon>Eukaryota</taxon>
        <taxon>Fungi</taxon>
        <taxon>Fungi incertae sedis</taxon>
        <taxon>Mucoromycota</taxon>
        <taxon>Glomeromycotina</taxon>
        <taxon>Glomeromycetes</taxon>
        <taxon>Diversisporales</taxon>
        <taxon>Gigasporaceae</taxon>
        <taxon>Cetraspora</taxon>
    </lineage>
</organism>
<proteinExistence type="predicted"/>
<evidence type="ECO:0000313" key="2">
    <source>
        <dbReference type="Proteomes" id="UP000789759"/>
    </source>
</evidence>
<protein>
    <submittedName>
        <fullName evidence="1">21546_t:CDS:1</fullName>
    </submittedName>
</protein>
<accession>A0A9N9PFI6</accession>
<feature type="non-terminal residue" evidence="1">
    <location>
        <position position="1"/>
    </location>
</feature>
<keyword evidence="2" id="KW-1185">Reference proteome</keyword>
<reference evidence="1" key="1">
    <citation type="submission" date="2021-06" db="EMBL/GenBank/DDBJ databases">
        <authorList>
            <person name="Kallberg Y."/>
            <person name="Tangrot J."/>
            <person name="Rosling A."/>
        </authorList>
    </citation>
    <scope>NUCLEOTIDE SEQUENCE</scope>
    <source>
        <strain evidence="1">FL966</strain>
    </source>
</reference>
<evidence type="ECO:0000313" key="1">
    <source>
        <dbReference type="EMBL" id="CAG8816178.1"/>
    </source>
</evidence>
<dbReference type="AlphaFoldDB" id="A0A9N9PFI6"/>
<dbReference type="EMBL" id="CAJVQA010043978">
    <property type="protein sequence ID" value="CAG8816178.1"/>
    <property type="molecule type" value="Genomic_DNA"/>
</dbReference>
<comment type="caution">
    <text evidence="1">The sequence shown here is derived from an EMBL/GenBank/DDBJ whole genome shotgun (WGS) entry which is preliminary data.</text>
</comment>
<dbReference type="Proteomes" id="UP000789759">
    <property type="component" value="Unassembled WGS sequence"/>
</dbReference>
<name>A0A9N9PFI6_9GLOM</name>